<protein>
    <submittedName>
        <fullName evidence="1">Uncharacterized protein</fullName>
    </submittedName>
</protein>
<reference evidence="1" key="1">
    <citation type="submission" date="2022-06" db="EMBL/GenBank/DDBJ databases">
        <title>Phylogenomic reconstructions and comparative analyses of Kickxellomycotina fungi.</title>
        <authorList>
            <person name="Reynolds N.K."/>
            <person name="Stajich J.E."/>
            <person name="Barry K."/>
            <person name="Grigoriev I.V."/>
            <person name="Crous P."/>
            <person name="Smith M.E."/>
        </authorList>
    </citation>
    <scope>NUCLEOTIDE SEQUENCE</scope>
    <source>
        <strain evidence="1">RSA 2271</strain>
    </source>
</reference>
<organism evidence="1 2">
    <name type="scientific">Spiromyces aspiralis</name>
    <dbReference type="NCBI Taxonomy" id="68401"/>
    <lineage>
        <taxon>Eukaryota</taxon>
        <taxon>Fungi</taxon>
        <taxon>Fungi incertae sedis</taxon>
        <taxon>Zoopagomycota</taxon>
        <taxon>Kickxellomycotina</taxon>
        <taxon>Kickxellomycetes</taxon>
        <taxon>Kickxellales</taxon>
        <taxon>Kickxellaceae</taxon>
        <taxon>Spiromyces</taxon>
    </lineage>
</organism>
<gene>
    <name evidence="1" type="ORF">EV182_006764</name>
</gene>
<evidence type="ECO:0000313" key="1">
    <source>
        <dbReference type="EMBL" id="KAJ1677154.1"/>
    </source>
</evidence>
<name>A0ACC1HTA5_9FUNG</name>
<feature type="non-terminal residue" evidence="1">
    <location>
        <position position="78"/>
    </location>
</feature>
<proteinExistence type="predicted"/>
<evidence type="ECO:0000313" key="2">
    <source>
        <dbReference type="Proteomes" id="UP001145114"/>
    </source>
</evidence>
<keyword evidence="2" id="KW-1185">Reference proteome</keyword>
<dbReference type="EMBL" id="JAMZIH010002896">
    <property type="protein sequence ID" value="KAJ1677154.1"/>
    <property type="molecule type" value="Genomic_DNA"/>
</dbReference>
<dbReference type="Proteomes" id="UP001145114">
    <property type="component" value="Unassembled WGS sequence"/>
</dbReference>
<comment type="caution">
    <text evidence="1">The sequence shown here is derived from an EMBL/GenBank/DDBJ whole genome shotgun (WGS) entry which is preliminary data.</text>
</comment>
<sequence>MQGFFVTCNRGKESKAVREICDLLDEASDFGREEEEEGKSGDPESIEDRIAKEVAEIKAVADKGRPKRFVSVPVPIEC</sequence>
<accession>A0ACC1HTA5</accession>